<comment type="caution">
    <text evidence="1">The sequence shown here is derived from an EMBL/GenBank/DDBJ whole genome shotgun (WGS) entry which is preliminary data.</text>
</comment>
<sequence>WSMVCLADGAVVSTVADAVQQRPVEELGGGDAWLAGVIDGLALAADIEKASPRSVRPVWSEAEWAAALRRGDRLAALSQEEIGDFSTVARGKLEQALR</sequence>
<reference evidence="1" key="1">
    <citation type="submission" date="2021-02" db="EMBL/GenBank/DDBJ databases">
        <authorList>
            <person name="Dougan E. K."/>
            <person name="Rhodes N."/>
            <person name="Thang M."/>
            <person name="Chan C."/>
        </authorList>
    </citation>
    <scope>NUCLEOTIDE SEQUENCE</scope>
</reference>
<proteinExistence type="predicted"/>
<accession>A0A813J379</accession>
<name>A0A813J379_POLGL</name>
<feature type="non-terminal residue" evidence="1">
    <location>
        <position position="1"/>
    </location>
</feature>
<dbReference type="SUPFAM" id="SSF53613">
    <property type="entry name" value="Ribokinase-like"/>
    <property type="match status" value="1"/>
</dbReference>
<dbReference type="InterPro" id="IPR029056">
    <property type="entry name" value="Ribokinase-like"/>
</dbReference>
<dbReference type="EMBL" id="CAJNNW010020577">
    <property type="protein sequence ID" value="CAE8666451.1"/>
    <property type="molecule type" value="Genomic_DNA"/>
</dbReference>
<evidence type="ECO:0000313" key="1">
    <source>
        <dbReference type="EMBL" id="CAE8666451.1"/>
    </source>
</evidence>
<dbReference type="AlphaFoldDB" id="A0A813J379"/>
<organism evidence="1 2">
    <name type="scientific">Polarella glacialis</name>
    <name type="common">Dinoflagellate</name>
    <dbReference type="NCBI Taxonomy" id="89957"/>
    <lineage>
        <taxon>Eukaryota</taxon>
        <taxon>Sar</taxon>
        <taxon>Alveolata</taxon>
        <taxon>Dinophyceae</taxon>
        <taxon>Suessiales</taxon>
        <taxon>Suessiaceae</taxon>
        <taxon>Polarella</taxon>
    </lineage>
</organism>
<evidence type="ECO:0000313" key="2">
    <source>
        <dbReference type="Proteomes" id="UP000626109"/>
    </source>
</evidence>
<gene>
    <name evidence="1" type="ORF">PGLA2088_LOCUS16269</name>
</gene>
<dbReference type="Proteomes" id="UP000626109">
    <property type="component" value="Unassembled WGS sequence"/>
</dbReference>
<dbReference type="Gene3D" id="3.40.1190.20">
    <property type="match status" value="1"/>
</dbReference>
<protein>
    <submittedName>
        <fullName evidence="1">Uncharacterized protein</fullName>
    </submittedName>
</protein>